<reference evidence="9" key="2">
    <citation type="submission" date="2021-04" db="EMBL/GenBank/DDBJ databases">
        <authorList>
            <person name="Gilroy R."/>
        </authorList>
    </citation>
    <scope>NUCLEOTIDE SEQUENCE</scope>
    <source>
        <strain evidence="9">CHK160-9182</strain>
    </source>
</reference>
<feature type="transmembrane region" description="Helical" evidence="7">
    <location>
        <begin position="289"/>
        <end position="306"/>
    </location>
</feature>
<dbReference type="EMBL" id="DXHP01000200">
    <property type="protein sequence ID" value="HIW07508.1"/>
    <property type="molecule type" value="Genomic_DNA"/>
</dbReference>
<evidence type="ECO:0000313" key="9">
    <source>
        <dbReference type="EMBL" id="HIW07508.1"/>
    </source>
</evidence>
<feature type="transmembrane region" description="Helical" evidence="7">
    <location>
        <begin position="66"/>
        <end position="86"/>
    </location>
</feature>
<dbReference type="InterPro" id="IPR036259">
    <property type="entry name" value="MFS_trans_sf"/>
</dbReference>
<feature type="domain" description="Major facilitator superfamily (MFS) profile" evidence="8">
    <location>
        <begin position="23"/>
        <end position="432"/>
    </location>
</feature>
<dbReference type="PANTHER" id="PTHR43045">
    <property type="entry name" value="SHIKIMATE TRANSPORTER"/>
    <property type="match status" value="1"/>
</dbReference>
<proteinExistence type="predicted"/>
<dbReference type="SUPFAM" id="SSF103473">
    <property type="entry name" value="MFS general substrate transporter"/>
    <property type="match status" value="1"/>
</dbReference>
<gene>
    <name evidence="9" type="ORF">H9889_09335</name>
</gene>
<evidence type="ECO:0000313" key="10">
    <source>
        <dbReference type="Proteomes" id="UP000823934"/>
    </source>
</evidence>
<feature type="transmembrane region" description="Helical" evidence="7">
    <location>
        <begin position="162"/>
        <end position="184"/>
    </location>
</feature>
<feature type="transmembrane region" description="Helical" evidence="7">
    <location>
        <begin position="383"/>
        <end position="404"/>
    </location>
</feature>
<feature type="transmembrane region" description="Helical" evidence="7">
    <location>
        <begin position="125"/>
        <end position="150"/>
    </location>
</feature>
<feature type="transmembrane region" description="Helical" evidence="7">
    <location>
        <begin position="342"/>
        <end position="362"/>
    </location>
</feature>
<accession>A0A9D1Q6R4</accession>
<dbReference type="InterPro" id="IPR020846">
    <property type="entry name" value="MFS_dom"/>
</dbReference>
<keyword evidence="3" id="KW-1003">Cell membrane</keyword>
<evidence type="ECO:0000256" key="5">
    <source>
        <dbReference type="ARBA" id="ARBA00022989"/>
    </source>
</evidence>
<evidence type="ECO:0000256" key="2">
    <source>
        <dbReference type="ARBA" id="ARBA00022448"/>
    </source>
</evidence>
<dbReference type="PROSITE" id="PS50850">
    <property type="entry name" value="MFS"/>
    <property type="match status" value="1"/>
</dbReference>
<feature type="transmembrane region" description="Helical" evidence="7">
    <location>
        <begin position="196"/>
        <end position="213"/>
    </location>
</feature>
<comment type="caution">
    <text evidence="9">The sequence shown here is derived from an EMBL/GenBank/DDBJ whole genome shotgun (WGS) entry which is preliminary data.</text>
</comment>
<dbReference type="Gene3D" id="1.20.1250.20">
    <property type="entry name" value="MFS general substrate transporter like domains"/>
    <property type="match status" value="2"/>
</dbReference>
<evidence type="ECO:0000256" key="4">
    <source>
        <dbReference type="ARBA" id="ARBA00022692"/>
    </source>
</evidence>
<organism evidence="9 10">
    <name type="scientific">Candidatus Ignatzschineria merdigallinarum</name>
    <dbReference type="NCBI Taxonomy" id="2838621"/>
    <lineage>
        <taxon>Bacteria</taxon>
        <taxon>Pseudomonadati</taxon>
        <taxon>Pseudomonadota</taxon>
        <taxon>Gammaproteobacteria</taxon>
        <taxon>Cardiobacteriales</taxon>
        <taxon>Ignatzschineriaceae</taxon>
        <taxon>Ignatzschineria</taxon>
    </lineage>
</organism>
<feature type="transmembrane region" description="Helical" evidence="7">
    <location>
        <begin position="251"/>
        <end position="269"/>
    </location>
</feature>
<feature type="transmembrane region" description="Helical" evidence="7">
    <location>
        <begin position="318"/>
        <end position="336"/>
    </location>
</feature>
<protein>
    <submittedName>
        <fullName evidence="9">MFS transporter</fullName>
    </submittedName>
</protein>
<feature type="transmembrane region" description="Helical" evidence="7">
    <location>
        <begin position="98"/>
        <end position="119"/>
    </location>
</feature>
<evidence type="ECO:0000256" key="7">
    <source>
        <dbReference type="SAM" id="Phobius"/>
    </source>
</evidence>
<keyword evidence="6 7" id="KW-0472">Membrane</keyword>
<evidence type="ECO:0000256" key="6">
    <source>
        <dbReference type="ARBA" id="ARBA00023136"/>
    </source>
</evidence>
<evidence type="ECO:0000259" key="8">
    <source>
        <dbReference type="PROSITE" id="PS50850"/>
    </source>
</evidence>
<dbReference type="Pfam" id="PF00083">
    <property type="entry name" value="Sugar_tr"/>
    <property type="match status" value="1"/>
</dbReference>
<dbReference type="AlphaFoldDB" id="A0A9D1Q6R4"/>
<dbReference type="GO" id="GO:0005886">
    <property type="term" value="C:plasma membrane"/>
    <property type="evidence" value="ECO:0007669"/>
    <property type="project" value="UniProtKB-SubCell"/>
</dbReference>
<feature type="transmembrane region" description="Helical" evidence="7">
    <location>
        <begin position="410"/>
        <end position="431"/>
    </location>
</feature>
<reference evidence="9" key="1">
    <citation type="journal article" date="2021" name="PeerJ">
        <title>Extensive microbial diversity within the chicken gut microbiome revealed by metagenomics and culture.</title>
        <authorList>
            <person name="Gilroy R."/>
            <person name="Ravi A."/>
            <person name="Getino M."/>
            <person name="Pursley I."/>
            <person name="Horton D.L."/>
            <person name="Alikhan N.F."/>
            <person name="Baker D."/>
            <person name="Gharbi K."/>
            <person name="Hall N."/>
            <person name="Watson M."/>
            <person name="Adriaenssens E.M."/>
            <person name="Foster-Nyarko E."/>
            <person name="Jarju S."/>
            <person name="Secka A."/>
            <person name="Antonio M."/>
            <person name="Oren A."/>
            <person name="Chaudhuri R.R."/>
            <person name="La Ragione R."/>
            <person name="Hildebrand F."/>
            <person name="Pallen M.J."/>
        </authorList>
    </citation>
    <scope>NUCLEOTIDE SEQUENCE</scope>
    <source>
        <strain evidence="9">CHK160-9182</strain>
    </source>
</reference>
<dbReference type="PANTHER" id="PTHR43045:SF1">
    <property type="entry name" value="SHIKIMATE TRANSPORTER"/>
    <property type="match status" value="1"/>
</dbReference>
<dbReference type="InterPro" id="IPR005828">
    <property type="entry name" value="MFS_sugar_transport-like"/>
</dbReference>
<evidence type="ECO:0000256" key="1">
    <source>
        <dbReference type="ARBA" id="ARBA00004651"/>
    </source>
</evidence>
<name>A0A9D1Q6R4_9GAMM</name>
<keyword evidence="4 7" id="KW-0812">Transmembrane</keyword>
<comment type="subcellular location">
    <subcellularLocation>
        <location evidence="1">Cell membrane</location>
        <topology evidence="1">Multi-pass membrane protein</topology>
    </subcellularLocation>
</comment>
<dbReference type="GO" id="GO:0022857">
    <property type="term" value="F:transmembrane transporter activity"/>
    <property type="evidence" value="ECO:0007669"/>
    <property type="project" value="InterPro"/>
</dbReference>
<sequence length="443" mass="48206">MENIPLNVKTENDQEKKTRLRRVAAATVVGSMLEWYDFYLYAMMASIVFSKIFFNPNDENAMIKSIATFTIGFLARPIGGIMFGWFGDRFGRKRMMIITFYLMGFCTVAIGLTPSYLTIGVWASVILIFLRICQGIAAGAELAAAVVTSYEHADPKRRGSQSAWPALGLNLGLLLSSLTIYLLSLGGDEFLINGGWRIPFIMSFALVLVGVWVRNRLPETPEFTKTNTAEKKESTVSKSIFKELFTEHKRSLVVVFFVAAGYVALSYIFKTFSIAYLTEFKNSPAKVSSLAVTIASLFAIVVVPISGRLCDAYGSKKVILVGGFISLLFAYPFMALLETGESFWICVAIGIGTGFLAPLMFAAQGSFLSRQFPVHVRATGIGIAREIGTAIAGGFAPLLALSLVKNSPTNSITGVVVILTIAAVIVIISALSDQGRRFTTAIN</sequence>
<dbReference type="Proteomes" id="UP000823934">
    <property type="component" value="Unassembled WGS sequence"/>
</dbReference>
<evidence type="ECO:0000256" key="3">
    <source>
        <dbReference type="ARBA" id="ARBA00022475"/>
    </source>
</evidence>
<keyword evidence="2" id="KW-0813">Transport</keyword>
<keyword evidence="5 7" id="KW-1133">Transmembrane helix</keyword>